<keyword evidence="1" id="KW-0732">Signal</keyword>
<evidence type="ECO:0000256" key="1">
    <source>
        <dbReference type="SAM" id="SignalP"/>
    </source>
</evidence>
<proteinExistence type="predicted"/>
<organism evidence="2 3">
    <name type="scientific">Setaria viridis</name>
    <name type="common">Green bristlegrass</name>
    <name type="synonym">Setaria italica subsp. viridis</name>
    <dbReference type="NCBI Taxonomy" id="4556"/>
    <lineage>
        <taxon>Eukaryota</taxon>
        <taxon>Viridiplantae</taxon>
        <taxon>Streptophyta</taxon>
        <taxon>Embryophyta</taxon>
        <taxon>Tracheophyta</taxon>
        <taxon>Spermatophyta</taxon>
        <taxon>Magnoliopsida</taxon>
        <taxon>Liliopsida</taxon>
        <taxon>Poales</taxon>
        <taxon>Poaceae</taxon>
        <taxon>PACMAD clade</taxon>
        <taxon>Panicoideae</taxon>
        <taxon>Panicodae</taxon>
        <taxon>Paniceae</taxon>
        <taxon>Cenchrinae</taxon>
        <taxon>Setaria</taxon>
    </lineage>
</organism>
<dbReference type="EMBL" id="CM016552">
    <property type="protein sequence ID" value="TKW42221.1"/>
    <property type="molecule type" value="Genomic_DNA"/>
</dbReference>
<accession>A0A4U6WH66</accession>
<keyword evidence="3" id="KW-1185">Reference proteome</keyword>
<dbReference type="Proteomes" id="UP000298652">
    <property type="component" value="Chromosome 1"/>
</dbReference>
<feature type="chain" id="PRO_5020826259" description="Exocyst subunit Exo70 family protein" evidence="1">
    <location>
        <begin position="20"/>
        <end position="452"/>
    </location>
</feature>
<evidence type="ECO:0000313" key="3">
    <source>
        <dbReference type="Proteomes" id="UP000298652"/>
    </source>
</evidence>
<protein>
    <recommendedName>
        <fullName evidence="4">Exocyst subunit Exo70 family protein</fullName>
    </recommendedName>
</protein>
<gene>
    <name evidence="2" type="ORF">SEVIR_1G369500v2</name>
</gene>
<dbReference type="InterPro" id="IPR035428">
    <property type="entry name" value="FANCF"/>
</dbReference>
<dbReference type="Pfam" id="PF11107">
    <property type="entry name" value="FANCF"/>
    <property type="match status" value="1"/>
</dbReference>
<dbReference type="GO" id="GO:0036297">
    <property type="term" value="P:interstrand cross-link repair"/>
    <property type="evidence" value="ECO:0007669"/>
    <property type="project" value="InterPro"/>
</dbReference>
<feature type="signal peptide" evidence="1">
    <location>
        <begin position="1"/>
        <end position="19"/>
    </location>
</feature>
<dbReference type="OMA" id="CLYTFHI"/>
<evidence type="ECO:0000313" key="2">
    <source>
        <dbReference type="EMBL" id="TKW42221.1"/>
    </source>
</evidence>
<dbReference type="PANTHER" id="PTHR14449">
    <property type="entry name" value="FANCONI ANEMIA GROUP F PROTEIN FANCF"/>
    <property type="match status" value="1"/>
</dbReference>
<dbReference type="Gramene" id="TKW42221">
    <property type="protein sequence ID" value="TKW42221"/>
    <property type="gene ID" value="SEVIR_1G369500v2"/>
</dbReference>
<evidence type="ECO:0008006" key="4">
    <source>
        <dbReference type="Google" id="ProtNLM"/>
    </source>
</evidence>
<name>A0A4U6WH66_SETVI</name>
<reference evidence="2" key="1">
    <citation type="submission" date="2019-03" db="EMBL/GenBank/DDBJ databases">
        <title>WGS assembly of Setaria viridis.</title>
        <authorList>
            <person name="Huang P."/>
            <person name="Jenkins J."/>
            <person name="Grimwood J."/>
            <person name="Barry K."/>
            <person name="Healey A."/>
            <person name="Mamidi S."/>
            <person name="Sreedasyam A."/>
            <person name="Shu S."/>
            <person name="Feldman M."/>
            <person name="Wu J."/>
            <person name="Yu Y."/>
            <person name="Chen C."/>
            <person name="Johnson J."/>
            <person name="Rokhsar D."/>
            <person name="Baxter I."/>
            <person name="Schmutz J."/>
            <person name="Brutnell T."/>
            <person name="Kellogg E."/>
        </authorList>
    </citation>
    <scope>NUCLEOTIDE SEQUENCE [LARGE SCALE GENOMIC DNA]</scope>
</reference>
<sequence>MGWAHAAVAMEEVLGLVRGFVDVLVLAGGRTSSGAAATWSSDEVKKAFRWAFFFEEVFKDLRESGHYEDSAGELDAALVELTSSPEFPKGLAGMRSETLSKARVLVIRHFLKAKAMSVQNFGALLEAVVEMDIDGICASGVPNACQEYAESILVMNSSFTQTRNACDIRLPASSDEWYAEFMGHSRILVREFLEGLNSASCSCLAERGLGTLLNSVQKNVFDDASNKTCTPAILKTPQMIDEFLMWKQWRAKCLSYLLDERTIRILSGASLIFKAPKEQWMKVFEPLKSIEESCQNGLAETMELCFLGLISRQWNPLIEGFMSHTFCFIPISKQYTDLHQLLQGASPDKCQDRFLDLEEKYIIEYASKSLQSKPSTLWLLPPVLIAAAIPPRSTLFQIYLAQIDKQFHGAAPADRKCCCRGNGIDQHHNCDITERIRCLYTFHIQQPHLTVP</sequence>
<dbReference type="AlphaFoldDB" id="A0A4U6WH66"/>
<dbReference type="PANTHER" id="PTHR14449:SF2">
    <property type="entry name" value="FANCONI ANEMIA GROUP F PROTEIN"/>
    <property type="match status" value="1"/>
</dbReference>
<dbReference type="GO" id="GO:0043240">
    <property type="term" value="C:Fanconi anaemia nuclear complex"/>
    <property type="evidence" value="ECO:0007669"/>
    <property type="project" value="InterPro"/>
</dbReference>